<comment type="caution">
    <text evidence="2">The sequence shown here is derived from an EMBL/GenBank/DDBJ whole genome shotgun (WGS) entry which is preliminary data.</text>
</comment>
<organism evidence="2 3">
    <name type="scientific">Acinetobacter lwoffii</name>
    <dbReference type="NCBI Taxonomy" id="28090"/>
    <lineage>
        <taxon>Bacteria</taxon>
        <taxon>Pseudomonadati</taxon>
        <taxon>Pseudomonadota</taxon>
        <taxon>Gammaproteobacteria</taxon>
        <taxon>Moraxellales</taxon>
        <taxon>Moraxellaceae</taxon>
        <taxon>Acinetobacter</taxon>
    </lineage>
</organism>
<name>A0AAW3VHE2_ACILW</name>
<evidence type="ECO:0000313" key="2">
    <source>
        <dbReference type="EMBL" id="MBB6364427.1"/>
    </source>
</evidence>
<keyword evidence="1" id="KW-1133">Transmembrane helix</keyword>
<proteinExistence type="predicted"/>
<accession>A0AAW3VHE2</accession>
<evidence type="ECO:0000256" key="1">
    <source>
        <dbReference type="SAM" id="Phobius"/>
    </source>
</evidence>
<dbReference type="EMBL" id="JACHLA010000019">
    <property type="protein sequence ID" value="MBB6364427.1"/>
    <property type="molecule type" value="Genomic_DNA"/>
</dbReference>
<dbReference type="RefSeq" id="WP_044111234.1">
    <property type="nucleotide sequence ID" value="NZ_CP080576.1"/>
</dbReference>
<keyword evidence="1" id="KW-0472">Membrane</keyword>
<protein>
    <submittedName>
        <fullName evidence="2">Uncharacterized protein</fullName>
    </submittedName>
</protein>
<keyword evidence="1" id="KW-0812">Transmembrane</keyword>
<gene>
    <name evidence="2" type="ORF">HNP34_002579</name>
</gene>
<sequence>MESIDVIVALIGIVVAIFSIPKSLHAIGEHKRKKFKDELDNFIEYFEKFYKADESKYPKLLRDKAAQNITRSKDMNAELLHYLINLHEKGLVNFDQATDHYYWGSRFLTYNSNNNVITFKTKRYTSSNVSKLNYVLYACFLTLAIFTLVGWIEFLKVTWFDNIISIALIILATRFLNTADDMKEALNFLKLMKNSADKDESKEMNETDSSIDLAS</sequence>
<dbReference type="AlphaFoldDB" id="A0AAW3VHE2"/>
<evidence type="ECO:0000313" key="3">
    <source>
        <dbReference type="Proteomes" id="UP000548425"/>
    </source>
</evidence>
<feature type="transmembrane region" description="Helical" evidence="1">
    <location>
        <begin position="6"/>
        <end position="24"/>
    </location>
</feature>
<dbReference type="Proteomes" id="UP000548425">
    <property type="component" value="Unassembled WGS sequence"/>
</dbReference>
<reference evidence="2 3" key="1">
    <citation type="submission" date="2020-08" db="EMBL/GenBank/DDBJ databases">
        <title>Functional genomics of gut bacteria from endangered species of beetles.</title>
        <authorList>
            <person name="Carlos-Shanley C."/>
        </authorList>
    </citation>
    <scope>NUCLEOTIDE SEQUENCE [LARGE SCALE GENOMIC DNA]</scope>
    <source>
        <strain evidence="2 3">S00127</strain>
    </source>
</reference>
<feature type="transmembrane region" description="Helical" evidence="1">
    <location>
        <begin position="158"/>
        <end position="176"/>
    </location>
</feature>
<feature type="transmembrane region" description="Helical" evidence="1">
    <location>
        <begin position="132"/>
        <end position="152"/>
    </location>
</feature>